<evidence type="ECO:0000313" key="1">
    <source>
        <dbReference type="EMBL" id="KXS14153.1"/>
    </source>
</evidence>
<accession>A0A139ACL2</accession>
<dbReference type="Proteomes" id="UP000070544">
    <property type="component" value="Unassembled WGS sequence"/>
</dbReference>
<evidence type="ECO:0000313" key="2">
    <source>
        <dbReference type="Proteomes" id="UP000070544"/>
    </source>
</evidence>
<organism evidence="1 2">
    <name type="scientific">Gonapodya prolifera (strain JEL478)</name>
    <name type="common">Monoblepharis prolifera</name>
    <dbReference type="NCBI Taxonomy" id="1344416"/>
    <lineage>
        <taxon>Eukaryota</taxon>
        <taxon>Fungi</taxon>
        <taxon>Fungi incertae sedis</taxon>
        <taxon>Chytridiomycota</taxon>
        <taxon>Chytridiomycota incertae sedis</taxon>
        <taxon>Monoblepharidomycetes</taxon>
        <taxon>Monoblepharidales</taxon>
        <taxon>Gonapodyaceae</taxon>
        <taxon>Gonapodya</taxon>
    </lineage>
</organism>
<protein>
    <submittedName>
        <fullName evidence="1">Uncharacterized protein</fullName>
    </submittedName>
</protein>
<reference evidence="1 2" key="1">
    <citation type="journal article" date="2015" name="Genome Biol. Evol.">
        <title>Phylogenomic analyses indicate that early fungi evolved digesting cell walls of algal ancestors of land plants.</title>
        <authorList>
            <person name="Chang Y."/>
            <person name="Wang S."/>
            <person name="Sekimoto S."/>
            <person name="Aerts A.L."/>
            <person name="Choi C."/>
            <person name="Clum A."/>
            <person name="LaButti K.M."/>
            <person name="Lindquist E.A."/>
            <person name="Yee Ngan C."/>
            <person name="Ohm R.A."/>
            <person name="Salamov A.A."/>
            <person name="Grigoriev I.V."/>
            <person name="Spatafora J.W."/>
            <person name="Berbee M.L."/>
        </authorList>
    </citation>
    <scope>NUCLEOTIDE SEQUENCE [LARGE SCALE GENOMIC DNA]</scope>
    <source>
        <strain evidence="1 2">JEL478</strain>
    </source>
</reference>
<dbReference type="EMBL" id="KQ965771">
    <property type="protein sequence ID" value="KXS14153.1"/>
    <property type="molecule type" value="Genomic_DNA"/>
</dbReference>
<name>A0A139ACL2_GONPJ</name>
<proteinExistence type="predicted"/>
<dbReference type="AlphaFoldDB" id="A0A139ACL2"/>
<sequence length="87" mass="9649">MRVTCNCCGSHVPICKRSVPCRNPVDPACCVDSSCTAFFCRACSTTQGLPFCEDCDDFVCREHKHRSDPLRDLCISCGEGAREQIEQ</sequence>
<gene>
    <name evidence="1" type="ORF">M427DRAFT_355253</name>
</gene>
<keyword evidence="2" id="KW-1185">Reference proteome</keyword>